<dbReference type="PANTHER" id="PTHR31285">
    <property type="entry name" value="NICOTINAMIDE MONONUCLEOTIDE ADENYLYLTRANSFERASE"/>
    <property type="match status" value="1"/>
</dbReference>
<dbReference type="SUPFAM" id="SSF52374">
    <property type="entry name" value="Nucleotidylyl transferase"/>
    <property type="match status" value="1"/>
</dbReference>
<dbReference type="GeneID" id="30155371"/>
<comment type="caution">
    <text evidence="9">The sequence shown here is derived from an EMBL/GenBank/DDBJ whole genome shotgun (WGS) entry which is preliminary data.</text>
</comment>
<keyword evidence="6" id="KW-0067">ATP-binding</keyword>
<keyword evidence="2" id="KW-0662">Pyridine nucleotide biosynthesis</keyword>
<evidence type="ECO:0000256" key="1">
    <source>
        <dbReference type="ARBA" id="ARBA00004790"/>
    </source>
</evidence>
<evidence type="ECO:0000313" key="9">
    <source>
        <dbReference type="EMBL" id="ODN78425.1"/>
    </source>
</evidence>
<dbReference type="RefSeq" id="XP_018993471.1">
    <property type="nucleotide sequence ID" value="XM_019138035.1"/>
</dbReference>
<dbReference type="Gene3D" id="3.40.50.620">
    <property type="entry name" value="HUPs"/>
    <property type="match status" value="1"/>
</dbReference>
<dbReference type="PANTHER" id="PTHR31285:SF0">
    <property type="entry name" value="NICOTINAMIDE MONONUCLEOTIDE ADENYLYLTRANSFERASE"/>
    <property type="match status" value="1"/>
</dbReference>
<dbReference type="OrthoDB" id="5591297at2759"/>
<keyword evidence="7" id="KW-0520">NAD</keyword>
<keyword evidence="4" id="KW-0548">Nucleotidyltransferase</keyword>
<keyword evidence="5" id="KW-0547">Nucleotide-binding</keyword>
<protein>
    <submittedName>
        <fullName evidence="9">Uncharacterized protein</fullName>
    </submittedName>
</protein>
<dbReference type="GO" id="GO:0005634">
    <property type="term" value="C:nucleus"/>
    <property type="evidence" value="ECO:0007669"/>
    <property type="project" value="TreeGrafter"/>
</dbReference>
<organism evidence="9 10">
    <name type="scientific">Cryptococcus amylolentus CBS 6039</name>
    <dbReference type="NCBI Taxonomy" id="1295533"/>
    <lineage>
        <taxon>Eukaryota</taxon>
        <taxon>Fungi</taxon>
        <taxon>Dikarya</taxon>
        <taxon>Basidiomycota</taxon>
        <taxon>Agaricomycotina</taxon>
        <taxon>Tremellomycetes</taxon>
        <taxon>Tremellales</taxon>
        <taxon>Cryptococcaceae</taxon>
        <taxon>Cryptococcus</taxon>
    </lineage>
</organism>
<evidence type="ECO:0000313" key="10">
    <source>
        <dbReference type="Proteomes" id="UP000094065"/>
    </source>
</evidence>
<dbReference type="GO" id="GO:0000309">
    <property type="term" value="F:nicotinamide-nucleotide adenylyltransferase activity"/>
    <property type="evidence" value="ECO:0007669"/>
    <property type="project" value="UniProtKB-EC"/>
</dbReference>
<sequence>MRLRKMPTSHSAIQGVIERVIATPNAFSVVESDNAWPSSSTSADAKVHLAVLDSSFNPPTFAHQSISSSIFPRLGEDKVDGYTARLLLYSPKNAAKTPTAKDATPLQRLEMMSLLASSMRSASLRKESIATALIHAPNFSSKASILRSHLLSSLGPVRGKEAEMTFLVGMDTLVRIFDPKYYPTGEMHGILREFFEDSGARVVSARRGTSEADRVFEKDLLGRDDVKGWVGDGKVRVLGDGHDGWEDISSTLVRESVRRGDWASVKKLVGDGVATYIQREKLFNGSD</sequence>
<accession>A0A1E3HQL9</accession>
<evidence type="ECO:0000256" key="4">
    <source>
        <dbReference type="ARBA" id="ARBA00022695"/>
    </source>
</evidence>
<evidence type="ECO:0000256" key="8">
    <source>
        <dbReference type="ARBA" id="ARBA00049001"/>
    </source>
</evidence>
<dbReference type="AlphaFoldDB" id="A0A1E3HQL9"/>
<dbReference type="GO" id="GO:0005737">
    <property type="term" value="C:cytoplasm"/>
    <property type="evidence" value="ECO:0007669"/>
    <property type="project" value="TreeGrafter"/>
</dbReference>
<dbReference type="InterPro" id="IPR014729">
    <property type="entry name" value="Rossmann-like_a/b/a_fold"/>
</dbReference>
<dbReference type="InterPro" id="IPR005248">
    <property type="entry name" value="NadD/NMNAT"/>
</dbReference>
<dbReference type="STRING" id="1295533.A0A1E3HQL9"/>
<comment type="catalytic activity">
    <reaction evidence="8">
        <text>beta-nicotinamide D-ribonucleotide + ATP + H(+) = diphosphate + NAD(+)</text>
        <dbReference type="Rhea" id="RHEA:21360"/>
        <dbReference type="ChEBI" id="CHEBI:14649"/>
        <dbReference type="ChEBI" id="CHEBI:15378"/>
        <dbReference type="ChEBI" id="CHEBI:30616"/>
        <dbReference type="ChEBI" id="CHEBI:33019"/>
        <dbReference type="ChEBI" id="CHEBI:57540"/>
        <dbReference type="EC" id="2.7.7.1"/>
    </reaction>
</comment>
<reference evidence="9 10" key="1">
    <citation type="submission" date="2016-06" db="EMBL/GenBank/DDBJ databases">
        <title>Evolution of pathogenesis and genome organization in the Tremellales.</title>
        <authorList>
            <person name="Cuomo C."/>
            <person name="Litvintseva A."/>
            <person name="Heitman J."/>
            <person name="Chen Y."/>
            <person name="Sun S."/>
            <person name="Springer D."/>
            <person name="Dromer F."/>
            <person name="Young S."/>
            <person name="Zeng Q."/>
            <person name="Chapman S."/>
            <person name="Gujja S."/>
            <person name="Saif S."/>
            <person name="Birren B."/>
        </authorList>
    </citation>
    <scope>NUCLEOTIDE SEQUENCE [LARGE SCALE GENOMIC DNA]</scope>
    <source>
        <strain evidence="9 10">CBS 6039</strain>
    </source>
</reference>
<dbReference type="Proteomes" id="UP000094065">
    <property type="component" value="Unassembled WGS sequence"/>
</dbReference>
<evidence type="ECO:0000256" key="6">
    <source>
        <dbReference type="ARBA" id="ARBA00022840"/>
    </source>
</evidence>
<dbReference type="GO" id="GO:0009435">
    <property type="term" value="P:NAD+ biosynthetic process"/>
    <property type="evidence" value="ECO:0007669"/>
    <property type="project" value="UniProtKB-UniPathway"/>
</dbReference>
<keyword evidence="3" id="KW-0808">Transferase</keyword>
<comment type="pathway">
    <text evidence="1">Cofactor biosynthesis; NAD(+) biosynthesis.</text>
</comment>
<dbReference type="GO" id="GO:0016887">
    <property type="term" value="F:ATP hydrolysis activity"/>
    <property type="evidence" value="ECO:0007669"/>
    <property type="project" value="TreeGrafter"/>
</dbReference>
<keyword evidence="10" id="KW-1185">Reference proteome</keyword>
<name>A0A1E3HQL9_9TREE</name>
<dbReference type="CDD" id="cd02165">
    <property type="entry name" value="NMNAT"/>
    <property type="match status" value="1"/>
</dbReference>
<gene>
    <name evidence="9" type="ORF">L202_04062</name>
</gene>
<evidence type="ECO:0000256" key="5">
    <source>
        <dbReference type="ARBA" id="ARBA00022741"/>
    </source>
</evidence>
<evidence type="ECO:0000256" key="7">
    <source>
        <dbReference type="ARBA" id="ARBA00023027"/>
    </source>
</evidence>
<evidence type="ECO:0000256" key="3">
    <source>
        <dbReference type="ARBA" id="ARBA00022679"/>
    </source>
</evidence>
<proteinExistence type="predicted"/>
<dbReference type="EMBL" id="AWGJ01000006">
    <property type="protein sequence ID" value="ODN78425.1"/>
    <property type="molecule type" value="Genomic_DNA"/>
</dbReference>
<dbReference type="UniPathway" id="UPA00253">
    <property type="reaction ID" value="UER00600"/>
</dbReference>
<evidence type="ECO:0000256" key="2">
    <source>
        <dbReference type="ARBA" id="ARBA00022642"/>
    </source>
</evidence>
<dbReference type="GO" id="GO:0005524">
    <property type="term" value="F:ATP binding"/>
    <property type="evidence" value="ECO:0007669"/>
    <property type="project" value="UniProtKB-KW"/>
</dbReference>